<dbReference type="InterPro" id="IPR012337">
    <property type="entry name" value="RNaseH-like_sf"/>
</dbReference>
<name>A0A1C7MVK3_9FUNG</name>
<evidence type="ECO:0000256" key="1">
    <source>
        <dbReference type="ARBA" id="ARBA00022679"/>
    </source>
</evidence>
<dbReference type="InParanoid" id="A0A1C7MVK3"/>
<dbReference type="AlphaFoldDB" id="A0A1C7MVK3"/>
<comment type="caution">
    <text evidence="8">The sequence shown here is derived from an EMBL/GenBank/DDBJ whole genome shotgun (WGS) entry which is preliminary data.</text>
</comment>
<dbReference type="InterPro" id="IPR001584">
    <property type="entry name" value="Integrase_cat-core"/>
</dbReference>
<dbReference type="InterPro" id="IPR036397">
    <property type="entry name" value="RNaseH_sf"/>
</dbReference>
<keyword evidence="3" id="KW-0540">Nuclease</keyword>
<evidence type="ECO:0000313" key="8">
    <source>
        <dbReference type="EMBL" id="OBZ80935.1"/>
    </source>
</evidence>
<dbReference type="Pfam" id="PF17921">
    <property type="entry name" value="Integrase_H2C2"/>
    <property type="match status" value="1"/>
</dbReference>
<dbReference type="SUPFAM" id="SSF56672">
    <property type="entry name" value="DNA/RNA polymerases"/>
    <property type="match status" value="1"/>
</dbReference>
<protein>
    <submittedName>
        <fullName evidence="8">Transposon Ty3-I Gag-Pol polyprotein</fullName>
    </submittedName>
</protein>
<dbReference type="PANTHER" id="PTHR37984">
    <property type="entry name" value="PROTEIN CBG26694"/>
    <property type="match status" value="1"/>
</dbReference>
<sequence>FTTYHTTEKECLAIVWALDYFHPYVHGANLTIYTDHAALKSILSTKLPKGRIARWILALLSYQFTILHKKGKLIQDADAVSRLTQNAQEDLTADTFKTLQQQDPELKVLLKEGVKPPFIWRNGVLGRRLENEEVKPVIPRQLVPTVLTQAHGGPVGGHFGIDKTLDKTRQIGWWHSQIQDVKTWIRTESTAAPMKPICPNYLGEIWAADIAVLSKSKKGNRYLLVFMEYLSKWLITAAIPSLDTDQVVQVLLFEVVLKLGVPARLITDNGSNFICEAMKQVCCRLGIQRSLTSVEHPQSNGLVERLNGTIKTSLAICTEGNPFDWDDQLPFVTFAYNTAKQSSTGFSPFEVLFGRKARLPVLPNLELEPVKSYETEAWSVYLKNRLPLLHGQVRKNIEVAQVRQKRAYNKGKRVKYDYKAGDLILRKNLNKLGFPKERWSGPWVVIEPNNAKVHISRLSGKEIRVVNYIIYRVTKDILCTSISSLTLNTFLNSNCATLKVAGPEWIKDQTATSRNRVKTTISTQSSSSINNHLE</sequence>
<dbReference type="CDD" id="cd09274">
    <property type="entry name" value="RNase_HI_RT_Ty3"/>
    <property type="match status" value="1"/>
</dbReference>
<dbReference type="GO" id="GO:0003676">
    <property type="term" value="F:nucleic acid binding"/>
    <property type="evidence" value="ECO:0007669"/>
    <property type="project" value="InterPro"/>
</dbReference>
<dbReference type="Gene3D" id="1.10.340.70">
    <property type="match status" value="1"/>
</dbReference>
<evidence type="ECO:0000256" key="4">
    <source>
        <dbReference type="ARBA" id="ARBA00022759"/>
    </source>
</evidence>
<dbReference type="InterPro" id="IPR041588">
    <property type="entry name" value="Integrase_H2C2"/>
</dbReference>
<dbReference type="FunFam" id="3.30.420.10:FF:000032">
    <property type="entry name" value="Retrovirus-related Pol polyprotein from transposon 297-like Protein"/>
    <property type="match status" value="1"/>
</dbReference>
<dbReference type="GO" id="GO:0005634">
    <property type="term" value="C:nucleus"/>
    <property type="evidence" value="ECO:0007669"/>
    <property type="project" value="UniProtKB-ARBA"/>
</dbReference>
<evidence type="ECO:0000256" key="6">
    <source>
        <dbReference type="ARBA" id="ARBA00022918"/>
    </source>
</evidence>
<keyword evidence="5" id="KW-0378">Hydrolase</keyword>
<reference evidence="8 9" key="1">
    <citation type="submission" date="2016-03" db="EMBL/GenBank/DDBJ databases">
        <title>Choanephora cucurbitarum.</title>
        <authorList>
            <person name="Min B."/>
            <person name="Park H."/>
            <person name="Park J.-H."/>
            <person name="Shin H.-D."/>
            <person name="Choi I.-G."/>
        </authorList>
    </citation>
    <scope>NUCLEOTIDE SEQUENCE [LARGE SCALE GENOMIC DNA]</scope>
    <source>
        <strain evidence="8 9">KUS-F28377</strain>
    </source>
</reference>
<evidence type="ECO:0000256" key="2">
    <source>
        <dbReference type="ARBA" id="ARBA00022695"/>
    </source>
</evidence>
<dbReference type="GO" id="GO:0003964">
    <property type="term" value="F:RNA-directed DNA polymerase activity"/>
    <property type="evidence" value="ECO:0007669"/>
    <property type="project" value="UniProtKB-KW"/>
</dbReference>
<evidence type="ECO:0000256" key="5">
    <source>
        <dbReference type="ARBA" id="ARBA00022801"/>
    </source>
</evidence>
<dbReference type="GO" id="GO:0004519">
    <property type="term" value="F:endonuclease activity"/>
    <property type="evidence" value="ECO:0007669"/>
    <property type="project" value="UniProtKB-KW"/>
</dbReference>
<organism evidence="8 9">
    <name type="scientific">Choanephora cucurbitarum</name>
    <dbReference type="NCBI Taxonomy" id="101091"/>
    <lineage>
        <taxon>Eukaryota</taxon>
        <taxon>Fungi</taxon>
        <taxon>Fungi incertae sedis</taxon>
        <taxon>Mucoromycota</taxon>
        <taxon>Mucoromycotina</taxon>
        <taxon>Mucoromycetes</taxon>
        <taxon>Mucorales</taxon>
        <taxon>Mucorineae</taxon>
        <taxon>Choanephoraceae</taxon>
        <taxon>Choanephoroideae</taxon>
        <taxon>Choanephora</taxon>
    </lineage>
</organism>
<dbReference type="Gene3D" id="3.30.420.10">
    <property type="entry name" value="Ribonuclease H-like superfamily/Ribonuclease H"/>
    <property type="match status" value="1"/>
</dbReference>
<dbReference type="EMBL" id="LUGH01001590">
    <property type="protein sequence ID" value="OBZ80935.1"/>
    <property type="molecule type" value="Genomic_DNA"/>
</dbReference>
<dbReference type="SUPFAM" id="SSF53098">
    <property type="entry name" value="Ribonuclease H-like"/>
    <property type="match status" value="1"/>
</dbReference>
<dbReference type="STRING" id="101091.A0A1C7MVK3"/>
<proteinExistence type="predicted"/>
<keyword evidence="9" id="KW-1185">Reference proteome</keyword>
<feature type="non-terminal residue" evidence="8">
    <location>
        <position position="534"/>
    </location>
</feature>
<dbReference type="OrthoDB" id="3227343at2759"/>
<feature type="domain" description="Integrase catalytic" evidence="7">
    <location>
        <begin position="192"/>
        <end position="356"/>
    </location>
</feature>
<dbReference type="Pfam" id="PF00665">
    <property type="entry name" value="rve"/>
    <property type="match status" value="1"/>
</dbReference>
<gene>
    <name evidence="8" type="primary">TY3B-I_6</name>
    <name evidence="8" type="ORF">A0J61_11016</name>
</gene>
<dbReference type="GO" id="GO:0016787">
    <property type="term" value="F:hydrolase activity"/>
    <property type="evidence" value="ECO:0007669"/>
    <property type="project" value="UniProtKB-KW"/>
</dbReference>
<dbReference type="InterPro" id="IPR043502">
    <property type="entry name" value="DNA/RNA_pol_sf"/>
</dbReference>
<evidence type="ECO:0000259" key="7">
    <source>
        <dbReference type="PROSITE" id="PS50994"/>
    </source>
</evidence>
<dbReference type="InterPro" id="IPR041373">
    <property type="entry name" value="RT_RNaseH"/>
</dbReference>
<dbReference type="InterPro" id="IPR050951">
    <property type="entry name" value="Retrovirus_Pol_polyprotein"/>
</dbReference>
<dbReference type="Pfam" id="PF17917">
    <property type="entry name" value="RT_RNaseH"/>
    <property type="match status" value="1"/>
</dbReference>
<feature type="non-terminal residue" evidence="8">
    <location>
        <position position="1"/>
    </location>
</feature>
<keyword evidence="6" id="KW-0695">RNA-directed DNA polymerase</keyword>
<keyword evidence="2" id="KW-0548">Nucleotidyltransferase</keyword>
<evidence type="ECO:0000256" key="3">
    <source>
        <dbReference type="ARBA" id="ARBA00022722"/>
    </source>
</evidence>
<dbReference type="PANTHER" id="PTHR37984:SF5">
    <property type="entry name" value="PROTEIN NYNRIN-LIKE"/>
    <property type="match status" value="1"/>
</dbReference>
<dbReference type="GO" id="GO:0015074">
    <property type="term" value="P:DNA integration"/>
    <property type="evidence" value="ECO:0007669"/>
    <property type="project" value="InterPro"/>
</dbReference>
<evidence type="ECO:0000313" key="9">
    <source>
        <dbReference type="Proteomes" id="UP000093000"/>
    </source>
</evidence>
<accession>A0A1C7MVK3</accession>
<keyword evidence="1" id="KW-0808">Transferase</keyword>
<keyword evidence="4" id="KW-0255">Endonuclease</keyword>
<dbReference type="Proteomes" id="UP000093000">
    <property type="component" value="Unassembled WGS sequence"/>
</dbReference>
<dbReference type="PROSITE" id="PS50994">
    <property type="entry name" value="INTEGRASE"/>
    <property type="match status" value="1"/>
</dbReference>